<dbReference type="InterPro" id="IPR029752">
    <property type="entry name" value="D-isomer_DH_CS1"/>
</dbReference>
<dbReference type="EMBL" id="CP065647">
    <property type="protein sequence ID" value="QPR74216.1"/>
    <property type="molecule type" value="Genomic_DNA"/>
</dbReference>
<dbReference type="OMA" id="HMGTETC"/>
<dbReference type="InterPro" id="IPR029753">
    <property type="entry name" value="D-isomer_DH_CS"/>
</dbReference>
<dbReference type="GO" id="GO:0051287">
    <property type="term" value="F:NAD binding"/>
    <property type="evidence" value="ECO:0007669"/>
    <property type="project" value="InterPro"/>
</dbReference>
<evidence type="ECO:0000313" key="8">
    <source>
        <dbReference type="Proteomes" id="UP000435910"/>
    </source>
</evidence>
<sequence>MDKPFVYVTRKLPEEQLSALKEEAHIEMWEKEEEPCPRAILKEKAKKAHGLLTMLSDTIDEELLKGAPHLKVVANLAVGYDNIDVEAAQKHRVICCNTPGVLTESTADLTFALLMASARRIVEASDWIRQGKWTGWGPLLLAGADVHHKTIGIVGMGSIGQAVARRAKGFGMKILYHNRTRNPDAEAELGASYLPFDELLEQADFVVCLTPLTHETKHLFNRSAFKKMKRSAIFINVSRGQVVNEDDLYEALVEKDIAGAGLDVFAEEPVQKDHPLVSLPQVTALPHIGSAAVETREAMMRLCAENIALVLRGKQAKTEI</sequence>
<evidence type="ECO:0000256" key="1">
    <source>
        <dbReference type="ARBA" id="ARBA00005854"/>
    </source>
</evidence>
<dbReference type="AlphaFoldDB" id="A0A415J759"/>
<evidence type="ECO:0000259" key="5">
    <source>
        <dbReference type="Pfam" id="PF02826"/>
    </source>
</evidence>
<proteinExistence type="inferred from homology"/>
<dbReference type="Gene3D" id="3.40.50.720">
    <property type="entry name" value="NAD(P)-binding Rossmann-like Domain"/>
    <property type="match status" value="2"/>
</dbReference>
<evidence type="ECO:0000256" key="2">
    <source>
        <dbReference type="ARBA" id="ARBA00023002"/>
    </source>
</evidence>
<dbReference type="InterPro" id="IPR050223">
    <property type="entry name" value="D-isomer_2-hydroxyacid_DH"/>
</dbReference>
<dbReference type="PANTHER" id="PTHR10996:SF283">
    <property type="entry name" value="GLYOXYLATE_HYDROXYPYRUVATE REDUCTASE B"/>
    <property type="match status" value="1"/>
</dbReference>
<dbReference type="GO" id="GO:0030267">
    <property type="term" value="F:glyoxylate reductase (NADPH) activity"/>
    <property type="evidence" value="ECO:0007669"/>
    <property type="project" value="TreeGrafter"/>
</dbReference>
<dbReference type="InterPro" id="IPR036291">
    <property type="entry name" value="NAD(P)-bd_dom_sf"/>
</dbReference>
<evidence type="ECO:0000259" key="4">
    <source>
        <dbReference type="Pfam" id="PF00389"/>
    </source>
</evidence>
<dbReference type="Proteomes" id="UP000435910">
    <property type="component" value="Unassembled WGS sequence"/>
</dbReference>
<dbReference type="SUPFAM" id="SSF51735">
    <property type="entry name" value="NAD(P)-binding Rossmann-fold domains"/>
    <property type="match status" value="1"/>
</dbReference>
<dbReference type="EMBL" id="NILC01000010">
    <property type="protein sequence ID" value="TWL31653.1"/>
    <property type="molecule type" value="Genomic_DNA"/>
</dbReference>
<evidence type="ECO:0000313" key="9">
    <source>
        <dbReference type="Proteomes" id="UP000595038"/>
    </source>
</evidence>
<evidence type="ECO:0000313" key="7">
    <source>
        <dbReference type="EMBL" id="TWL31653.1"/>
    </source>
</evidence>
<dbReference type="Pfam" id="PF00389">
    <property type="entry name" value="2-Hacid_dh"/>
    <property type="match status" value="1"/>
</dbReference>
<organism evidence="7 8">
    <name type="scientific">Bacillus licheniformis</name>
    <dbReference type="NCBI Taxonomy" id="1402"/>
    <lineage>
        <taxon>Bacteria</taxon>
        <taxon>Bacillati</taxon>
        <taxon>Bacillota</taxon>
        <taxon>Bacilli</taxon>
        <taxon>Bacillales</taxon>
        <taxon>Bacillaceae</taxon>
        <taxon>Bacillus</taxon>
    </lineage>
</organism>
<dbReference type="CDD" id="cd05301">
    <property type="entry name" value="GDH"/>
    <property type="match status" value="1"/>
</dbReference>
<dbReference type="PROSITE" id="PS00065">
    <property type="entry name" value="D_2_HYDROXYACID_DH_1"/>
    <property type="match status" value="1"/>
</dbReference>
<reference evidence="6 9" key="2">
    <citation type="submission" date="2020-12" db="EMBL/GenBank/DDBJ databases">
        <title>FDA dAtabase for Regulatory Grade micrObial Sequences (FDA-ARGOS): Supporting development and validation of Infectious Disease Dx tests.</title>
        <authorList>
            <person name="Nelson B."/>
            <person name="Plummer A."/>
            <person name="Tallon L."/>
            <person name="Sadzewicz L."/>
            <person name="Zhao X."/>
            <person name="Boylan J."/>
            <person name="Ott S."/>
            <person name="Bowen H."/>
            <person name="Vavikolanu K."/>
            <person name="Mehta A."/>
            <person name="Aluvathingal J."/>
            <person name="Nadendla S."/>
            <person name="Myers T."/>
            <person name="Yan Y."/>
            <person name="Sichtig H."/>
        </authorList>
    </citation>
    <scope>NUCLEOTIDE SEQUENCE [LARGE SCALE GENOMIC DNA]</scope>
    <source>
        <strain evidence="6 9">FDAARGOS_923</strain>
    </source>
</reference>
<dbReference type="GeneID" id="92860006"/>
<keyword evidence="2 3" id="KW-0560">Oxidoreductase</keyword>
<dbReference type="SUPFAM" id="SSF52283">
    <property type="entry name" value="Formate/glycerate dehydrogenase catalytic domain-like"/>
    <property type="match status" value="1"/>
</dbReference>
<gene>
    <name evidence="7" type="ORF">CHCC16736_0821</name>
    <name evidence="6" type="ORF">I6G80_08110</name>
</gene>
<dbReference type="RefSeq" id="WP_003184968.1">
    <property type="nucleotide sequence ID" value="NZ_BEXU01000021.1"/>
</dbReference>
<evidence type="ECO:0000313" key="6">
    <source>
        <dbReference type="EMBL" id="QPR74216.1"/>
    </source>
</evidence>
<dbReference type="GO" id="GO:0016618">
    <property type="term" value="F:hydroxypyruvate reductase [NAD(P)H] activity"/>
    <property type="evidence" value="ECO:0007669"/>
    <property type="project" value="TreeGrafter"/>
</dbReference>
<dbReference type="Proteomes" id="UP000595038">
    <property type="component" value="Chromosome"/>
</dbReference>
<dbReference type="InterPro" id="IPR006140">
    <property type="entry name" value="D-isomer_DH_NAD-bd"/>
</dbReference>
<dbReference type="InterPro" id="IPR006139">
    <property type="entry name" value="D-isomer_2_OHA_DH_cat_dom"/>
</dbReference>
<comment type="similarity">
    <text evidence="1 3">Belongs to the D-isomer specific 2-hydroxyacid dehydrogenase family.</text>
</comment>
<protein>
    <submittedName>
        <fullName evidence="6">D-glycerate dehydrogenase</fullName>
    </submittedName>
    <submittedName>
        <fullName evidence="7">Glyoxylate/hydroxypyruvate reductase B</fullName>
    </submittedName>
</protein>
<keyword evidence="7" id="KW-0670">Pyruvate</keyword>
<accession>A0A415J759</accession>
<feature type="domain" description="D-isomer specific 2-hydroxyacid dehydrogenase catalytic" evidence="4">
    <location>
        <begin position="6"/>
        <end position="319"/>
    </location>
</feature>
<dbReference type="FunFam" id="3.40.50.720:FF:000462">
    <property type="entry name" value="Glyoxylate reductase (NADP+)"/>
    <property type="match status" value="1"/>
</dbReference>
<dbReference type="PROSITE" id="PS00671">
    <property type="entry name" value="D_2_HYDROXYACID_DH_3"/>
    <property type="match status" value="1"/>
</dbReference>
<evidence type="ECO:0000256" key="3">
    <source>
        <dbReference type="RuleBase" id="RU003719"/>
    </source>
</evidence>
<dbReference type="Pfam" id="PF02826">
    <property type="entry name" value="2-Hacid_dh_C"/>
    <property type="match status" value="1"/>
</dbReference>
<feature type="domain" description="D-isomer specific 2-hydroxyacid dehydrogenase NAD-binding" evidence="5">
    <location>
        <begin position="111"/>
        <end position="289"/>
    </location>
</feature>
<dbReference type="GO" id="GO:0005829">
    <property type="term" value="C:cytosol"/>
    <property type="evidence" value="ECO:0007669"/>
    <property type="project" value="TreeGrafter"/>
</dbReference>
<name>A0A415J759_BACLI</name>
<dbReference type="PANTHER" id="PTHR10996">
    <property type="entry name" value="2-HYDROXYACID DEHYDROGENASE-RELATED"/>
    <property type="match status" value="1"/>
</dbReference>
<reference evidence="7 8" key="1">
    <citation type="submission" date="2019-06" db="EMBL/GenBank/DDBJ databases">
        <title>Genome sequence analysis of &gt;100 Bacillus licheniformis strains suggests intrinsic resistance to this species.</title>
        <authorList>
            <person name="Wels M."/>
            <person name="Siezen R.J."/>
            <person name="Johansen E."/>
            <person name="Stuer-Lauridsen B."/>
            <person name="Bjerre K."/>
            <person name="Nielsen B.K.K."/>
        </authorList>
    </citation>
    <scope>NUCLEOTIDE SEQUENCE [LARGE SCALE GENOMIC DNA]</scope>
    <source>
        <strain evidence="7 8">BAC-16736</strain>
    </source>
</reference>